<gene>
    <name evidence="1" type="ORF">LCGC14_1636760</name>
</gene>
<organism evidence="1">
    <name type="scientific">marine sediment metagenome</name>
    <dbReference type="NCBI Taxonomy" id="412755"/>
    <lineage>
        <taxon>unclassified sequences</taxon>
        <taxon>metagenomes</taxon>
        <taxon>ecological metagenomes</taxon>
    </lineage>
</organism>
<proteinExistence type="predicted"/>
<comment type="caution">
    <text evidence="1">The sequence shown here is derived from an EMBL/GenBank/DDBJ whole genome shotgun (WGS) entry which is preliminary data.</text>
</comment>
<dbReference type="AlphaFoldDB" id="A0A0F9KGL4"/>
<protein>
    <submittedName>
        <fullName evidence="1">Uncharacterized protein</fullName>
    </submittedName>
</protein>
<name>A0A0F9KGL4_9ZZZZ</name>
<evidence type="ECO:0000313" key="1">
    <source>
        <dbReference type="EMBL" id="KKM21303.1"/>
    </source>
</evidence>
<sequence length="245" mass="26465">MANKTIYGCIEPSTGVVTFEGEACDSGDYTGCYVAAAGAHQGQIAVTISELYCADTYYACFNSTTGKFQLIIPDDCCGISSECEHCTGYQPAWIDVTLTGLTNCSCAANAPFGSYYASGFEVVNDTRRVYHNSGCVYDTSWTGQTFGQIHIYRDSVCDDFAQTNTYDALRIVVTLTATGANIIVYFGQETYTPYDFLLFDGTIVYMGIDECGSTIQSANNDITACWVSTTRYPCGSSGLVTISII</sequence>
<reference evidence="1" key="1">
    <citation type="journal article" date="2015" name="Nature">
        <title>Complex archaea that bridge the gap between prokaryotes and eukaryotes.</title>
        <authorList>
            <person name="Spang A."/>
            <person name="Saw J.H."/>
            <person name="Jorgensen S.L."/>
            <person name="Zaremba-Niedzwiedzka K."/>
            <person name="Martijn J."/>
            <person name="Lind A.E."/>
            <person name="van Eijk R."/>
            <person name="Schleper C."/>
            <person name="Guy L."/>
            <person name="Ettema T.J."/>
        </authorList>
    </citation>
    <scope>NUCLEOTIDE SEQUENCE</scope>
</reference>
<dbReference type="EMBL" id="LAZR01013579">
    <property type="protein sequence ID" value="KKM21303.1"/>
    <property type="molecule type" value="Genomic_DNA"/>
</dbReference>
<accession>A0A0F9KGL4</accession>